<keyword evidence="3" id="KW-1185">Reference proteome</keyword>
<evidence type="ECO:0000313" key="3">
    <source>
        <dbReference type="Proteomes" id="UP001235712"/>
    </source>
</evidence>
<dbReference type="CDD" id="cd02933">
    <property type="entry name" value="OYE_like_FMN"/>
    <property type="match status" value="1"/>
</dbReference>
<dbReference type="PANTHER" id="PTHR22893">
    <property type="entry name" value="NADH OXIDOREDUCTASE-RELATED"/>
    <property type="match status" value="1"/>
</dbReference>
<name>A0ABT9PE03_9ACTN</name>
<dbReference type="RefSeq" id="WP_307250225.1">
    <property type="nucleotide sequence ID" value="NZ_JAUSQZ010000001.1"/>
</dbReference>
<feature type="domain" description="NADH:flavin oxidoreductase/NADH oxidase N-terminal" evidence="1">
    <location>
        <begin position="3"/>
        <end position="328"/>
    </location>
</feature>
<dbReference type="SUPFAM" id="SSF51395">
    <property type="entry name" value="FMN-linked oxidoreductases"/>
    <property type="match status" value="1"/>
</dbReference>
<comment type="caution">
    <text evidence="2">The sequence shown here is derived from an EMBL/GenBank/DDBJ whole genome shotgun (WGS) entry which is preliminary data.</text>
</comment>
<dbReference type="InterPro" id="IPR001155">
    <property type="entry name" value="OxRdtase_FMN_N"/>
</dbReference>
<gene>
    <name evidence="2" type="ORF">J2S57_006684</name>
</gene>
<reference evidence="2 3" key="1">
    <citation type="submission" date="2023-07" db="EMBL/GenBank/DDBJ databases">
        <title>Sequencing the genomes of 1000 actinobacteria strains.</title>
        <authorList>
            <person name="Klenk H.-P."/>
        </authorList>
    </citation>
    <scope>NUCLEOTIDE SEQUENCE [LARGE SCALE GENOMIC DNA]</scope>
    <source>
        <strain evidence="2 3">DSM 44388</strain>
    </source>
</reference>
<dbReference type="PANTHER" id="PTHR22893:SF91">
    <property type="entry name" value="NADPH DEHYDROGENASE 2-RELATED"/>
    <property type="match status" value="1"/>
</dbReference>
<dbReference type="Proteomes" id="UP001235712">
    <property type="component" value="Unassembled WGS sequence"/>
</dbReference>
<sequence>MDIWTPARVGALELPHRLAMAPMTRDRSTPEGVPTELNVEYYRQRASMALIVTEGTQPSADGQGYLLTPGIYTEAHTVGWRKITDAVHEAGGHIIVQLMHTGRISHPSNTQHGRQSVAPSAVRPQGAMFTASGLQEMPAPRELSVAEIGEVVRQFRQAASAAMAAGFDGVEIHGASGYLVHQFLSSNANRRTDEYGGTIANRIRFAVDVVSAVADEIGADRTGLRVSPGNPYNDMAEDDTHELYLALAAALSPANLAYLHLVHTGDEELLRELRQNWPTALLLNRGGATIDERIADLEAGLADVITVGAMALANPDLPERIRRGAPLNQPDPATFYGGDHRGYIDYPTLEPVLT</sequence>
<protein>
    <submittedName>
        <fullName evidence="2">N-ethylmaleimide reductase</fullName>
        <ecNumber evidence="2">1.-.-.-</ecNumber>
    </submittedName>
</protein>
<evidence type="ECO:0000313" key="2">
    <source>
        <dbReference type="EMBL" id="MDP9830935.1"/>
    </source>
</evidence>
<accession>A0ABT9PE03</accession>
<proteinExistence type="predicted"/>
<dbReference type="GO" id="GO:0016491">
    <property type="term" value="F:oxidoreductase activity"/>
    <property type="evidence" value="ECO:0007669"/>
    <property type="project" value="UniProtKB-KW"/>
</dbReference>
<organism evidence="2 3">
    <name type="scientific">Kineosporia succinea</name>
    <dbReference type="NCBI Taxonomy" id="84632"/>
    <lineage>
        <taxon>Bacteria</taxon>
        <taxon>Bacillati</taxon>
        <taxon>Actinomycetota</taxon>
        <taxon>Actinomycetes</taxon>
        <taxon>Kineosporiales</taxon>
        <taxon>Kineosporiaceae</taxon>
        <taxon>Kineosporia</taxon>
    </lineage>
</organism>
<dbReference type="EC" id="1.-.-.-" evidence="2"/>
<dbReference type="Gene3D" id="3.20.20.70">
    <property type="entry name" value="Aldolase class I"/>
    <property type="match status" value="1"/>
</dbReference>
<dbReference type="Pfam" id="PF00724">
    <property type="entry name" value="Oxidored_FMN"/>
    <property type="match status" value="1"/>
</dbReference>
<dbReference type="InterPro" id="IPR013785">
    <property type="entry name" value="Aldolase_TIM"/>
</dbReference>
<dbReference type="EMBL" id="JAUSQZ010000001">
    <property type="protein sequence ID" value="MDP9830935.1"/>
    <property type="molecule type" value="Genomic_DNA"/>
</dbReference>
<dbReference type="InterPro" id="IPR045247">
    <property type="entry name" value="Oye-like"/>
</dbReference>
<keyword evidence="2" id="KW-0560">Oxidoreductase</keyword>
<evidence type="ECO:0000259" key="1">
    <source>
        <dbReference type="Pfam" id="PF00724"/>
    </source>
</evidence>